<dbReference type="AlphaFoldDB" id="A0A0M4T1J4"/>
<proteinExistence type="predicted"/>
<feature type="compositionally biased region" description="Polar residues" evidence="1">
    <location>
        <begin position="15"/>
        <end position="28"/>
    </location>
</feature>
<dbReference type="Proteomes" id="UP000059847">
    <property type="component" value="Chromosome"/>
</dbReference>
<accession>A0A0M4T1J4</accession>
<reference evidence="3 4" key="1">
    <citation type="submission" date="2015-09" db="EMBL/GenBank/DDBJ databases">
        <title>Complete genome of Psychrobacter urativorans R10.10B.</title>
        <authorList>
            <person name="See-Too W.S."/>
            <person name="Chan K.G."/>
        </authorList>
    </citation>
    <scope>NUCLEOTIDE SEQUENCE [LARGE SCALE GENOMIC DNA]</scope>
    <source>
        <strain evidence="3 4">R10.10B</strain>
    </source>
</reference>
<keyword evidence="2" id="KW-1133">Transmembrane helix</keyword>
<feature type="transmembrane region" description="Helical" evidence="2">
    <location>
        <begin position="48"/>
        <end position="71"/>
    </location>
</feature>
<feature type="region of interest" description="Disordered" evidence="1">
    <location>
        <begin position="1"/>
        <end position="29"/>
    </location>
</feature>
<evidence type="ECO:0000256" key="1">
    <source>
        <dbReference type="SAM" id="MobiDB-lite"/>
    </source>
</evidence>
<evidence type="ECO:0000313" key="4">
    <source>
        <dbReference type="Proteomes" id="UP000059847"/>
    </source>
</evidence>
<evidence type="ECO:0008006" key="5">
    <source>
        <dbReference type="Google" id="ProtNLM"/>
    </source>
</evidence>
<sequence length="174" mass="19455">MPNHSDNSDNVNVNTKATSATTNHSSIPKKTATVDKVNKPIASMQQRLMLTWSVWLVYRLLGLPILISMLNQTHPDIIGGIAWQGLWLIPAFIVTPWMLRGRSPYALLVASMLILVYLGASGVVLFTRVYGSSGLEIIVYVADFVLLLLINTWLFMLLKRLPSMNNVIKKPRSH</sequence>
<protein>
    <recommendedName>
        <fullName evidence="5">DUF2069 domain-containing protein</fullName>
    </recommendedName>
</protein>
<keyword evidence="2" id="KW-0472">Membrane</keyword>
<feature type="transmembrane region" description="Helical" evidence="2">
    <location>
        <begin position="77"/>
        <end position="99"/>
    </location>
</feature>
<keyword evidence="4" id="KW-1185">Reference proteome</keyword>
<evidence type="ECO:0000256" key="2">
    <source>
        <dbReference type="SAM" id="Phobius"/>
    </source>
</evidence>
<dbReference type="EMBL" id="CP012678">
    <property type="protein sequence ID" value="ALF59240.1"/>
    <property type="molecule type" value="Genomic_DNA"/>
</dbReference>
<name>A0A0M4T1J4_9GAMM</name>
<organism evidence="3 4">
    <name type="scientific">Psychrobacter urativorans</name>
    <dbReference type="NCBI Taxonomy" id="45610"/>
    <lineage>
        <taxon>Bacteria</taxon>
        <taxon>Pseudomonadati</taxon>
        <taxon>Pseudomonadota</taxon>
        <taxon>Gammaproteobacteria</taxon>
        <taxon>Moraxellales</taxon>
        <taxon>Moraxellaceae</taxon>
        <taxon>Psychrobacter</taxon>
    </lineage>
</organism>
<evidence type="ECO:0000313" key="3">
    <source>
        <dbReference type="EMBL" id="ALF59240.1"/>
    </source>
</evidence>
<dbReference type="KEGG" id="pur:AOC03_03570"/>
<keyword evidence="2" id="KW-0812">Transmembrane</keyword>
<feature type="transmembrane region" description="Helical" evidence="2">
    <location>
        <begin position="137"/>
        <end position="158"/>
    </location>
</feature>
<feature type="transmembrane region" description="Helical" evidence="2">
    <location>
        <begin position="106"/>
        <end position="131"/>
    </location>
</feature>
<gene>
    <name evidence="3" type="ORF">AOC03_03570</name>
</gene>